<evidence type="ECO:0000313" key="14">
    <source>
        <dbReference type="Proteomes" id="UP000501346"/>
    </source>
</evidence>
<dbReference type="GO" id="GO:0005524">
    <property type="term" value="F:ATP binding"/>
    <property type="evidence" value="ECO:0007669"/>
    <property type="project" value="UniProtKB-KW"/>
</dbReference>
<organism evidence="13 14">
    <name type="scientific">Saccharomyces pastorianus</name>
    <name type="common">Lager yeast</name>
    <name type="synonym">Saccharomyces cerevisiae x Saccharomyces eubayanus</name>
    <dbReference type="NCBI Taxonomy" id="27292"/>
    <lineage>
        <taxon>Eukaryota</taxon>
        <taxon>Fungi</taxon>
        <taxon>Dikarya</taxon>
        <taxon>Ascomycota</taxon>
        <taxon>Saccharomycotina</taxon>
        <taxon>Saccharomycetes</taxon>
        <taxon>Saccharomycetales</taxon>
        <taxon>Saccharomycetaceae</taxon>
        <taxon>Saccharomyces</taxon>
    </lineage>
</organism>
<dbReference type="GO" id="GO:0009156">
    <property type="term" value="P:ribonucleoside monophosphate biosynthetic process"/>
    <property type="evidence" value="ECO:0007669"/>
    <property type="project" value="InterPro"/>
</dbReference>
<evidence type="ECO:0000256" key="3">
    <source>
        <dbReference type="ARBA" id="ARBA00013247"/>
    </source>
</evidence>
<evidence type="ECO:0000256" key="9">
    <source>
        <dbReference type="ARBA" id="ARBA00022840"/>
    </source>
</evidence>
<dbReference type="GO" id="GO:0016301">
    <property type="term" value="F:kinase activity"/>
    <property type="evidence" value="ECO:0007669"/>
    <property type="project" value="UniProtKB-KW"/>
</dbReference>
<dbReference type="Pfam" id="PF13793">
    <property type="entry name" value="Pribosyltran_N"/>
    <property type="match status" value="1"/>
</dbReference>
<dbReference type="GO" id="GO:0005737">
    <property type="term" value="C:cytoplasm"/>
    <property type="evidence" value="ECO:0007669"/>
    <property type="project" value="TreeGrafter"/>
</dbReference>
<keyword evidence="10" id="KW-0460">Magnesium</keyword>
<dbReference type="PANTHER" id="PTHR10210">
    <property type="entry name" value="RIBOSE-PHOSPHATE DIPHOSPHOKINASE FAMILY MEMBER"/>
    <property type="match status" value="1"/>
</dbReference>
<dbReference type="InterPro" id="IPR005946">
    <property type="entry name" value="Rib-P_diPkinase"/>
</dbReference>
<dbReference type="GO" id="GO:0004749">
    <property type="term" value="F:ribose phosphate diphosphokinase activity"/>
    <property type="evidence" value="ECO:0007669"/>
    <property type="project" value="UniProtKB-EC"/>
</dbReference>
<evidence type="ECO:0000256" key="10">
    <source>
        <dbReference type="ARBA" id="ARBA00022842"/>
    </source>
</evidence>
<dbReference type="PANTHER" id="PTHR10210:SF36">
    <property type="entry name" value="RIBOSE-PHOSPHATE PYROPHOSPHOKINASE 5"/>
    <property type="match status" value="1"/>
</dbReference>
<dbReference type="EC" id="2.7.6.1" evidence="3"/>
<dbReference type="Pfam" id="PF14572">
    <property type="entry name" value="Pribosyl_synth"/>
    <property type="match status" value="1"/>
</dbReference>
<evidence type="ECO:0000259" key="12">
    <source>
        <dbReference type="Pfam" id="PF13793"/>
    </source>
</evidence>
<evidence type="ECO:0000256" key="7">
    <source>
        <dbReference type="ARBA" id="ARBA00022741"/>
    </source>
</evidence>
<keyword evidence="5" id="KW-0479">Metal-binding</keyword>
<evidence type="ECO:0000313" key="13">
    <source>
        <dbReference type="EMBL" id="QID82296.1"/>
    </source>
</evidence>
<dbReference type="InterPro" id="IPR000842">
    <property type="entry name" value="PRib_PP_synth_CS"/>
</dbReference>
<dbReference type="CDD" id="cd06223">
    <property type="entry name" value="PRTases_typeI"/>
    <property type="match status" value="1"/>
</dbReference>
<dbReference type="InterPro" id="IPR029057">
    <property type="entry name" value="PRTase-like"/>
</dbReference>
<dbReference type="InterPro" id="IPR000836">
    <property type="entry name" value="PRTase_dom"/>
</dbReference>
<accession>A0A6C1DZ01</accession>
<protein>
    <recommendedName>
        <fullName evidence="3">ribose-phosphate diphosphokinase</fullName>
        <ecNumber evidence="3">2.7.6.1</ecNumber>
    </recommendedName>
</protein>
<feature type="domain" description="Ribose-phosphate pyrophosphokinase N-terminal" evidence="12">
    <location>
        <begin position="6"/>
        <end position="101"/>
    </location>
</feature>
<dbReference type="SMART" id="SM01400">
    <property type="entry name" value="Pribosyltran_N"/>
    <property type="match status" value="1"/>
</dbReference>
<keyword evidence="4" id="KW-0808">Transferase</keyword>
<evidence type="ECO:0000256" key="4">
    <source>
        <dbReference type="ARBA" id="ARBA00022679"/>
    </source>
</evidence>
<dbReference type="Proteomes" id="UP000501346">
    <property type="component" value="Chromosome ScXV-ScXI"/>
</dbReference>
<dbReference type="SUPFAM" id="SSF53271">
    <property type="entry name" value="PRTase-like"/>
    <property type="match status" value="2"/>
</dbReference>
<evidence type="ECO:0000256" key="6">
    <source>
        <dbReference type="ARBA" id="ARBA00022727"/>
    </source>
</evidence>
<evidence type="ECO:0000256" key="5">
    <source>
        <dbReference type="ARBA" id="ARBA00022723"/>
    </source>
</evidence>
<keyword evidence="7" id="KW-0547">Nucleotide-binding</keyword>
<dbReference type="FunFam" id="3.40.50.2020:FF:000063">
    <property type="entry name" value="Phosphoribosylpyrophosphate synthetase"/>
    <property type="match status" value="1"/>
</dbReference>
<gene>
    <name evidence="13" type="primary">PRS5_1</name>
    <name evidence="13" type="ORF">GRS66_004708</name>
</gene>
<comment type="function">
    <text evidence="1">5-phosphoribose 1-diphosphate synthase involved in nucleotide, histidine, and tryptophan biosynthesis. Active in heteromultimeric complexes with other 5-phosphoribose 1-diphosphate synthases (PRS2, PRS3, PRS4 and PRS5).</text>
</comment>
<comment type="catalytic activity">
    <reaction evidence="11">
        <text>D-ribose 5-phosphate + ATP = 5-phospho-alpha-D-ribose 1-diphosphate + AMP + H(+)</text>
        <dbReference type="Rhea" id="RHEA:15609"/>
        <dbReference type="ChEBI" id="CHEBI:15378"/>
        <dbReference type="ChEBI" id="CHEBI:30616"/>
        <dbReference type="ChEBI" id="CHEBI:58017"/>
        <dbReference type="ChEBI" id="CHEBI:78346"/>
        <dbReference type="ChEBI" id="CHEBI:456215"/>
        <dbReference type="EC" id="2.7.6.1"/>
    </reaction>
</comment>
<dbReference type="UniPathway" id="UPA00087">
    <property type="reaction ID" value="UER00172"/>
</dbReference>
<dbReference type="Gene3D" id="3.40.50.2020">
    <property type="match status" value="3"/>
</dbReference>
<keyword evidence="14" id="KW-1185">Reference proteome</keyword>
<evidence type="ECO:0000256" key="8">
    <source>
        <dbReference type="ARBA" id="ARBA00022777"/>
    </source>
</evidence>
<dbReference type="InterPro" id="IPR029099">
    <property type="entry name" value="Pribosyltran_N"/>
</dbReference>
<dbReference type="FunFam" id="3.40.50.2020:FF:000082">
    <property type="entry name" value="Phosphoribosylpyrophosphate synthetase"/>
    <property type="match status" value="1"/>
</dbReference>
<sequence>MSMSNIVVFGGDSHPELVTKICENLDIHPSKVELGKFSNGETNIALRESVREKDVYIIQSGCGQVNDTFMQLLILISACKSASASRVTAVMPYLCYSRQPDIPYTAKGAPIISKPKENYTFESHPGTPVSSSLMTQRPGAESSLKSLDSAIRSTINLENPQPIRTPNSSATANNNFDIKKTLSFSRIPMIPGGKLQNTSNSTDAGELFNAQNAGYKLWVVQAGTLIAHLLSAAGADHVITMDLHDPQFPGFFDIPVDNLYCKPIAQNYIQHRIPDYQDAVIVSPDAGGAKRATAIADALELSFALIHKERRSQLLKGPPDATLTSGGSLPVSPRPLVTTLVSSQNTTSAGATGVAALEMKKTTSTSSTSSQSSNSSKFVQTTMLVGDVRNKVCIIVDDLVDTSYTITRAAKLLKDQGSTKVYALITHGVFSGDALERIGQSSIDKLIISNTVPQDRTLQYLGKDRVDVIDVSCIIGEAIRRIHNGESISMLFEHGW</sequence>
<dbReference type="FunFam" id="3.40.50.2020:FF:000061">
    <property type="entry name" value="PRS5p 5-phospho-ribosyl-1(Alpha)-pyrophosphate synthetase"/>
    <property type="match status" value="1"/>
</dbReference>
<dbReference type="EMBL" id="CP048996">
    <property type="protein sequence ID" value="QID82296.1"/>
    <property type="molecule type" value="Genomic_DNA"/>
</dbReference>
<reference evidence="13 14" key="1">
    <citation type="journal article" date="2019" name="BMC Genomics">
        <title>Chromosome level assembly and comparative genome analysis confirm lager-brewing yeasts originated from a single hybridization.</title>
        <authorList>
            <person name="Salazar A.N."/>
            <person name="Gorter de Vries A.R."/>
            <person name="van den Broek M."/>
            <person name="Brouwers N."/>
            <person name="de la Torre Cortes P."/>
            <person name="Kuijpers N.G.A."/>
            <person name="Daran J.G."/>
            <person name="Abeel T."/>
        </authorList>
    </citation>
    <scope>NUCLEOTIDE SEQUENCE [LARGE SCALE GENOMIC DNA]</scope>
    <source>
        <strain evidence="13 14">CBS 1483</strain>
    </source>
</reference>
<proteinExistence type="inferred from homology"/>
<evidence type="ECO:0000256" key="2">
    <source>
        <dbReference type="ARBA" id="ARBA00006478"/>
    </source>
</evidence>
<dbReference type="FunFam" id="3.40.50.2020:FF:000076">
    <property type="entry name" value="Phosphoribosylpyrophosphate synthetase"/>
    <property type="match status" value="1"/>
</dbReference>
<dbReference type="PROSITE" id="PS00114">
    <property type="entry name" value="PRPP_SYNTHASE"/>
    <property type="match status" value="1"/>
</dbReference>
<dbReference type="GO" id="GO:0002189">
    <property type="term" value="C:ribose phosphate diphosphokinase complex"/>
    <property type="evidence" value="ECO:0007669"/>
    <property type="project" value="TreeGrafter"/>
</dbReference>
<comment type="similarity">
    <text evidence="2">Belongs to the ribose-phosphate pyrophosphokinase family.</text>
</comment>
<name>A0A6C1DZ01_SACPS</name>
<dbReference type="GO" id="GO:0006015">
    <property type="term" value="P:5-phosphoribose 1-diphosphate biosynthetic process"/>
    <property type="evidence" value="ECO:0007669"/>
    <property type="project" value="UniProtKB-UniPathway"/>
</dbReference>
<evidence type="ECO:0000256" key="1">
    <source>
        <dbReference type="ARBA" id="ARBA00002196"/>
    </source>
</evidence>
<keyword evidence="6" id="KW-0545">Nucleotide biosynthesis</keyword>
<evidence type="ECO:0000256" key="11">
    <source>
        <dbReference type="ARBA" id="ARBA00049535"/>
    </source>
</evidence>
<keyword evidence="8 13" id="KW-0418">Kinase</keyword>
<keyword evidence="9" id="KW-0067">ATP-binding</keyword>
<dbReference type="OrthoDB" id="413572at2759"/>
<dbReference type="AlphaFoldDB" id="A0A6C1DZ01"/>
<dbReference type="GO" id="GO:0000287">
    <property type="term" value="F:magnesium ion binding"/>
    <property type="evidence" value="ECO:0007669"/>
    <property type="project" value="InterPro"/>
</dbReference>
<dbReference type="GO" id="GO:0006164">
    <property type="term" value="P:purine nucleotide biosynthetic process"/>
    <property type="evidence" value="ECO:0007669"/>
    <property type="project" value="TreeGrafter"/>
</dbReference>